<dbReference type="PANTHER" id="PTHR19136:SF81">
    <property type="entry name" value="MOLYBDENUM COFACTOR GUANYLYLTRANSFERASE"/>
    <property type="match status" value="1"/>
</dbReference>
<dbReference type="Gene3D" id="3.90.550.10">
    <property type="entry name" value="Spore Coat Polysaccharide Biosynthesis Protein SpsA, Chain A"/>
    <property type="match status" value="1"/>
</dbReference>
<evidence type="ECO:0000256" key="1">
    <source>
        <dbReference type="ARBA" id="ARBA00022490"/>
    </source>
</evidence>
<dbReference type="PANTHER" id="PTHR19136">
    <property type="entry name" value="MOLYBDENUM COFACTOR GUANYLYLTRANSFERASE"/>
    <property type="match status" value="1"/>
</dbReference>
<evidence type="ECO:0000256" key="2">
    <source>
        <dbReference type="ARBA" id="ARBA00022679"/>
    </source>
</evidence>
<gene>
    <name evidence="9" type="ORF">MNBD_ALPHA01-1775</name>
</gene>
<evidence type="ECO:0000256" key="5">
    <source>
        <dbReference type="ARBA" id="ARBA00022842"/>
    </source>
</evidence>
<dbReference type="GO" id="GO:0016779">
    <property type="term" value="F:nucleotidyltransferase activity"/>
    <property type="evidence" value="ECO:0007669"/>
    <property type="project" value="TreeGrafter"/>
</dbReference>
<dbReference type="GO" id="GO:1902758">
    <property type="term" value="P:bis(molybdopterin guanine dinucleotide)molybdenum biosynthetic process"/>
    <property type="evidence" value="ECO:0007669"/>
    <property type="project" value="TreeGrafter"/>
</dbReference>
<keyword evidence="3" id="KW-0479">Metal-binding</keyword>
<proteinExistence type="inferred from homology"/>
<evidence type="ECO:0000256" key="4">
    <source>
        <dbReference type="ARBA" id="ARBA00022741"/>
    </source>
</evidence>
<dbReference type="InterPro" id="IPR013482">
    <property type="entry name" value="Molybde_CF_guanTrfase"/>
</dbReference>
<protein>
    <recommendedName>
        <fullName evidence="8">MobA-like NTP transferase domain-containing protein</fullName>
    </recommendedName>
</protein>
<dbReference type="CDD" id="cd02503">
    <property type="entry name" value="MobA"/>
    <property type="match status" value="1"/>
</dbReference>
<dbReference type="SUPFAM" id="SSF53448">
    <property type="entry name" value="Nucleotide-diphospho-sugar transferases"/>
    <property type="match status" value="1"/>
</dbReference>
<sequence length="218" mass="24034">MKPPDGIKPLGVIIAGGQSRRFNETSQNPDRPVDKFLMAFGSTTLLGHIIDRAKRQIPHLILNSNGDPDRLQPFGLDIISDEIKDVGPLGGILSAMKAAQAGGHSHIISFSSDSPFFPDDYVARLVGAVQKNNVRIAISQSWGVKSRGKSEIRSHPVMGIYEVSLQDDLGSYIKSGGRRVLPWINQQPHEKVVWDTSDPDPFFNINRPEELAEAEKFL</sequence>
<dbReference type="InterPro" id="IPR029044">
    <property type="entry name" value="Nucleotide-diphossugar_trans"/>
</dbReference>
<evidence type="ECO:0000259" key="8">
    <source>
        <dbReference type="Pfam" id="PF12804"/>
    </source>
</evidence>
<reference evidence="9" key="1">
    <citation type="submission" date="2018-06" db="EMBL/GenBank/DDBJ databases">
        <authorList>
            <person name="Zhirakovskaya E."/>
        </authorList>
    </citation>
    <scope>NUCLEOTIDE SEQUENCE</scope>
</reference>
<keyword evidence="5" id="KW-0460">Magnesium</keyword>
<feature type="domain" description="MobA-like NTP transferase" evidence="8">
    <location>
        <begin position="11"/>
        <end position="181"/>
    </location>
</feature>
<keyword evidence="1" id="KW-0963">Cytoplasm</keyword>
<dbReference type="InterPro" id="IPR025877">
    <property type="entry name" value="MobA-like_NTP_Trfase"/>
</dbReference>
<dbReference type="AlphaFoldDB" id="A0A3B0SGK5"/>
<evidence type="ECO:0000256" key="6">
    <source>
        <dbReference type="ARBA" id="ARBA00023134"/>
    </source>
</evidence>
<name>A0A3B0SGK5_9ZZZZ</name>
<evidence type="ECO:0000313" key="9">
    <source>
        <dbReference type="EMBL" id="VAW03470.1"/>
    </source>
</evidence>
<dbReference type="HAMAP" id="MF_00316">
    <property type="entry name" value="MobA"/>
    <property type="match status" value="1"/>
</dbReference>
<accession>A0A3B0SGK5</accession>
<keyword evidence="2" id="KW-0808">Transferase</keyword>
<keyword evidence="7" id="KW-0501">Molybdenum cofactor biosynthesis</keyword>
<organism evidence="9">
    <name type="scientific">hydrothermal vent metagenome</name>
    <dbReference type="NCBI Taxonomy" id="652676"/>
    <lineage>
        <taxon>unclassified sequences</taxon>
        <taxon>metagenomes</taxon>
        <taxon>ecological metagenomes</taxon>
    </lineage>
</organism>
<keyword evidence="4" id="KW-0547">Nucleotide-binding</keyword>
<dbReference type="Pfam" id="PF12804">
    <property type="entry name" value="NTP_transf_3"/>
    <property type="match status" value="1"/>
</dbReference>
<evidence type="ECO:0000256" key="7">
    <source>
        <dbReference type="ARBA" id="ARBA00023150"/>
    </source>
</evidence>
<evidence type="ECO:0000256" key="3">
    <source>
        <dbReference type="ARBA" id="ARBA00022723"/>
    </source>
</evidence>
<dbReference type="EMBL" id="UOEJ01000172">
    <property type="protein sequence ID" value="VAW03470.1"/>
    <property type="molecule type" value="Genomic_DNA"/>
</dbReference>
<keyword evidence="6" id="KW-0342">GTP-binding</keyword>
<dbReference type="GO" id="GO:0005525">
    <property type="term" value="F:GTP binding"/>
    <property type="evidence" value="ECO:0007669"/>
    <property type="project" value="UniProtKB-KW"/>
</dbReference>
<dbReference type="GO" id="GO:0046872">
    <property type="term" value="F:metal ion binding"/>
    <property type="evidence" value="ECO:0007669"/>
    <property type="project" value="UniProtKB-KW"/>
</dbReference>